<evidence type="ECO:0000256" key="5">
    <source>
        <dbReference type="ARBA" id="ARBA00022963"/>
    </source>
</evidence>
<evidence type="ECO:0000256" key="2">
    <source>
        <dbReference type="ARBA" id="ARBA00008664"/>
    </source>
</evidence>
<dbReference type="InterPro" id="IPR010994">
    <property type="entry name" value="RuvA_2-like"/>
</dbReference>
<reference evidence="8" key="1">
    <citation type="submission" date="2021-04" db="EMBL/GenBank/DDBJ databases">
        <title>Genome sequence of Woronichinia naegeliana from Washington state freshwater lake bloom.</title>
        <authorList>
            <person name="Dreher T.W."/>
        </authorList>
    </citation>
    <scope>NUCLEOTIDE SEQUENCE</scope>
    <source>
        <strain evidence="8">WA131</strain>
    </source>
</reference>
<dbReference type="EC" id="3.1.4.4" evidence="3"/>
<accession>A0A977L1Y5</accession>
<dbReference type="SUPFAM" id="SSF47781">
    <property type="entry name" value="RuvA domain 2-like"/>
    <property type="match status" value="1"/>
</dbReference>
<evidence type="ECO:0000256" key="1">
    <source>
        <dbReference type="ARBA" id="ARBA00000798"/>
    </source>
</evidence>
<dbReference type="GO" id="GO:0016891">
    <property type="term" value="F:RNA endonuclease activity producing 5'-phosphomonoesters, hydrolytic mechanism"/>
    <property type="evidence" value="ECO:0007669"/>
    <property type="project" value="TreeGrafter"/>
</dbReference>
<dbReference type="CDD" id="cd09173">
    <property type="entry name" value="PLDc_Nuc_like_unchar1_2"/>
    <property type="match status" value="1"/>
</dbReference>
<comment type="similarity">
    <text evidence="2">Belongs to the phospholipase D family.</text>
</comment>
<keyword evidence="4" id="KW-0378">Hydrolase</keyword>
<dbReference type="PANTHER" id="PTHR43856">
    <property type="entry name" value="CARDIOLIPIN HYDROLASE"/>
    <property type="match status" value="1"/>
</dbReference>
<dbReference type="Pfam" id="PF12836">
    <property type="entry name" value="HHH_3"/>
    <property type="match status" value="1"/>
</dbReference>
<evidence type="ECO:0000256" key="3">
    <source>
        <dbReference type="ARBA" id="ARBA00012027"/>
    </source>
</evidence>
<dbReference type="EMBL" id="CP073041">
    <property type="protein sequence ID" value="UXE62535.1"/>
    <property type="molecule type" value="Genomic_DNA"/>
</dbReference>
<dbReference type="GO" id="GO:0016042">
    <property type="term" value="P:lipid catabolic process"/>
    <property type="evidence" value="ECO:0007669"/>
    <property type="project" value="UniProtKB-KW"/>
</dbReference>
<dbReference type="CDD" id="cd09116">
    <property type="entry name" value="PLDc_Nuc_like"/>
    <property type="match status" value="1"/>
</dbReference>
<feature type="domain" description="PLD phosphodiesterase" evidence="7">
    <location>
        <begin position="172"/>
        <end position="199"/>
    </location>
</feature>
<sequence>MTLTVFASSVFRSQRPSPLPQDPDIQVYFNYNLAQGADYQDPYRHINRPGDNLEKIIIDTINQAQSNVDVAVQELRLPLIAQALVKKQESGVKVRVILENTYNFTVAELVEKIQAKAKTSDQDGDRAEDYIAFIDQNQDGITPAESDQRDAVQILRNGNIPVIDDTEDGSKGTGLMHHKFVIVDGKTLIVTSANFTLSDQHGDYTKPETRGNTNNLLVIQSPELAQIFTEEFNLMWGDGVGGQKDSLFGTKKPQRLAKTLTIGNSQITVKFSPDKKIIPWEQTSNGLIAQTLQRSQQQIHLLLFVFSEQSISNILEERHQKGTEIKVLIDPGFAFRNYSEGLDLLGVNLKTNCQEEAHNRPWSNPIETVGIPTLPKGDKLHDKLGLVDDRWVITGSHNWSNGANYLNDETLLVLENPQINAHYQREFSNLYQAAQLGLPSRIKKAITKQEKECLGSAQIPNISLTPDPVSHASTGLINLNTASQPELESLPGIGAKLASRIILARQQQPFTALADLKRVEGIKESTLHKLEGKVTW</sequence>
<dbReference type="Proteomes" id="UP001065613">
    <property type="component" value="Chromosome"/>
</dbReference>
<dbReference type="InterPro" id="IPR025202">
    <property type="entry name" value="PLD-like_dom"/>
</dbReference>
<dbReference type="KEGG" id="wna:KA717_07175"/>
<dbReference type="AlphaFoldDB" id="A0A977L1Y5"/>
<evidence type="ECO:0000256" key="4">
    <source>
        <dbReference type="ARBA" id="ARBA00022801"/>
    </source>
</evidence>
<dbReference type="PANTHER" id="PTHR43856:SF1">
    <property type="entry name" value="MITOCHONDRIAL CARDIOLIPIN HYDROLASE"/>
    <property type="match status" value="1"/>
</dbReference>
<keyword evidence="6" id="KW-0443">Lipid metabolism</keyword>
<comment type="catalytic activity">
    <reaction evidence="1">
        <text>a 1,2-diacyl-sn-glycero-3-phosphocholine + H2O = a 1,2-diacyl-sn-glycero-3-phosphate + choline + H(+)</text>
        <dbReference type="Rhea" id="RHEA:14445"/>
        <dbReference type="ChEBI" id="CHEBI:15354"/>
        <dbReference type="ChEBI" id="CHEBI:15377"/>
        <dbReference type="ChEBI" id="CHEBI:15378"/>
        <dbReference type="ChEBI" id="CHEBI:57643"/>
        <dbReference type="ChEBI" id="CHEBI:58608"/>
        <dbReference type="EC" id="3.1.4.4"/>
    </reaction>
</comment>
<dbReference type="Gene3D" id="3.30.870.10">
    <property type="entry name" value="Endonuclease Chain A"/>
    <property type="match status" value="2"/>
</dbReference>
<dbReference type="GO" id="GO:0006793">
    <property type="term" value="P:phosphorus metabolic process"/>
    <property type="evidence" value="ECO:0007669"/>
    <property type="project" value="UniProtKB-ARBA"/>
</dbReference>
<dbReference type="Gene3D" id="1.10.150.320">
    <property type="entry name" value="Photosystem II 12 kDa extrinsic protein"/>
    <property type="match status" value="1"/>
</dbReference>
<dbReference type="Pfam" id="PF13091">
    <property type="entry name" value="PLDc_2"/>
    <property type="match status" value="2"/>
</dbReference>
<protein>
    <recommendedName>
        <fullName evidence="3">phospholipase D</fullName>
        <ecNumber evidence="3">3.1.4.4</ecNumber>
    </recommendedName>
</protein>
<dbReference type="GO" id="GO:0004630">
    <property type="term" value="F:phospholipase D activity"/>
    <property type="evidence" value="ECO:0007669"/>
    <property type="project" value="UniProtKB-EC"/>
</dbReference>
<keyword evidence="5" id="KW-0442">Lipid degradation</keyword>
<dbReference type="SMART" id="SM00155">
    <property type="entry name" value="PLDc"/>
    <property type="match status" value="2"/>
</dbReference>
<gene>
    <name evidence="8" type="ORF">KA717_07175</name>
</gene>
<dbReference type="PROSITE" id="PS50035">
    <property type="entry name" value="PLD"/>
    <property type="match status" value="2"/>
</dbReference>
<dbReference type="SUPFAM" id="SSF56024">
    <property type="entry name" value="Phospholipase D/nuclease"/>
    <property type="match status" value="2"/>
</dbReference>
<evidence type="ECO:0000259" key="7">
    <source>
        <dbReference type="PROSITE" id="PS50035"/>
    </source>
</evidence>
<dbReference type="InterPro" id="IPR001736">
    <property type="entry name" value="PLipase_D/transphosphatidylase"/>
</dbReference>
<proteinExistence type="inferred from homology"/>
<dbReference type="InterPro" id="IPR051406">
    <property type="entry name" value="PLD_domain"/>
</dbReference>
<evidence type="ECO:0000256" key="6">
    <source>
        <dbReference type="ARBA" id="ARBA00023098"/>
    </source>
</evidence>
<evidence type="ECO:0000313" key="8">
    <source>
        <dbReference type="EMBL" id="UXE62535.1"/>
    </source>
</evidence>
<name>A0A977L1Y5_9CYAN</name>
<organism evidence="8">
    <name type="scientific">Woronichinia naegeliana WA131</name>
    <dbReference type="NCBI Taxonomy" id="2824559"/>
    <lineage>
        <taxon>Bacteria</taxon>
        <taxon>Bacillati</taxon>
        <taxon>Cyanobacteriota</taxon>
        <taxon>Cyanophyceae</taxon>
        <taxon>Synechococcales</taxon>
        <taxon>Coelosphaeriaceae</taxon>
        <taxon>Woronichinia</taxon>
    </lineage>
</organism>
<feature type="domain" description="PLD phosphodiesterase" evidence="7">
    <location>
        <begin position="376"/>
        <end position="403"/>
    </location>
</feature>